<dbReference type="EMBL" id="OZ034816">
    <property type="protein sequence ID" value="CAL1376632.1"/>
    <property type="molecule type" value="Genomic_DNA"/>
</dbReference>
<dbReference type="Proteomes" id="UP001497516">
    <property type="component" value="Chromosome 3"/>
</dbReference>
<name>A0AAV2DSW0_9ROSI</name>
<gene>
    <name evidence="7" type="ORF">LTRI10_LOCUS18349</name>
</gene>
<reference evidence="7 8" key="1">
    <citation type="submission" date="2024-04" db="EMBL/GenBank/DDBJ databases">
        <authorList>
            <person name="Fracassetti M."/>
        </authorList>
    </citation>
    <scope>NUCLEOTIDE SEQUENCE [LARGE SCALE GENOMIC DNA]</scope>
</reference>
<proteinExistence type="predicted"/>
<feature type="compositionally biased region" description="Basic residues" evidence="5">
    <location>
        <begin position="94"/>
        <end position="104"/>
    </location>
</feature>
<evidence type="ECO:0000256" key="2">
    <source>
        <dbReference type="ARBA" id="ARBA00022771"/>
    </source>
</evidence>
<dbReference type="PANTHER" id="PTHR31973">
    <property type="entry name" value="POLYPROTEIN, PUTATIVE-RELATED"/>
    <property type="match status" value="1"/>
</dbReference>
<keyword evidence="1" id="KW-0479">Metal-binding</keyword>
<feature type="domain" description="SWIM-type" evidence="6">
    <location>
        <begin position="12"/>
        <end position="44"/>
    </location>
</feature>
<evidence type="ECO:0000313" key="8">
    <source>
        <dbReference type="Proteomes" id="UP001497516"/>
    </source>
</evidence>
<keyword evidence="2 4" id="KW-0863">Zinc-finger</keyword>
<feature type="region of interest" description="Disordered" evidence="5">
    <location>
        <begin position="94"/>
        <end position="125"/>
    </location>
</feature>
<protein>
    <recommendedName>
        <fullName evidence="6">SWIM-type domain-containing protein</fullName>
    </recommendedName>
</protein>
<evidence type="ECO:0000256" key="5">
    <source>
        <dbReference type="SAM" id="MobiDB-lite"/>
    </source>
</evidence>
<dbReference type="InterPro" id="IPR006564">
    <property type="entry name" value="Znf_PMZ"/>
</dbReference>
<accession>A0AAV2DSW0</accession>
<evidence type="ECO:0000256" key="3">
    <source>
        <dbReference type="ARBA" id="ARBA00022833"/>
    </source>
</evidence>
<evidence type="ECO:0000256" key="4">
    <source>
        <dbReference type="PROSITE-ProRule" id="PRU00325"/>
    </source>
</evidence>
<evidence type="ECO:0000256" key="1">
    <source>
        <dbReference type="ARBA" id="ARBA00022723"/>
    </source>
</evidence>
<evidence type="ECO:0000259" key="6">
    <source>
        <dbReference type="PROSITE" id="PS50966"/>
    </source>
</evidence>
<dbReference type="InterPro" id="IPR007527">
    <property type="entry name" value="Znf_SWIM"/>
</dbReference>
<evidence type="ECO:0000313" key="7">
    <source>
        <dbReference type="EMBL" id="CAL1376632.1"/>
    </source>
</evidence>
<dbReference type="SMART" id="SM00575">
    <property type="entry name" value="ZnF_PMZ"/>
    <property type="match status" value="1"/>
</dbReference>
<keyword evidence="8" id="KW-1185">Reference proteome</keyword>
<feature type="compositionally biased region" description="Basic and acidic residues" evidence="5">
    <location>
        <begin position="105"/>
        <end position="120"/>
    </location>
</feature>
<dbReference type="GO" id="GO:0008270">
    <property type="term" value="F:zinc ion binding"/>
    <property type="evidence" value="ECO:0007669"/>
    <property type="project" value="UniProtKB-KW"/>
</dbReference>
<organism evidence="7 8">
    <name type="scientific">Linum trigynum</name>
    <dbReference type="NCBI Taxonomy" id="586398"/>
    <lineage>
        <taxon>Eukaryota</taxon>
        <taxon>Viridiplantae</taxon>
        <taxon>Streptophyta</taxon>
        <taxon>Embryophyta</taxon>
        <taxon>Tracheophyta</taxon>
        <taxon>Spermatophyta</taxon>
        <taxon>Magnoliopsida</taxon>
        <taxon>eudicotyledons</taxon>
        <taxon>Gunneridae</taxon>
        <taxon>Pentapetalae</taxon>
        <taxon>rosids</taxon>
        <taxon>fabids</taxon>
        <taxon>Malpighiales</taxon>
        <taxon>Linaceae</taxon>
        <taxon>Linum</taxon>
    </lineage>
</organism>
<dbReference type="AlphaFoldDB" id="A0AAV2DSW0"/>
<sequence>MEYQVQSHRGRYVVDMRNRTCACGSWQLNGIPCQHAIACMKMNNDHPERYMDDCYRVDTCKKAYSFVVRPLNDSSQWIHDDCIELESPIFQQKKRGPIQKKRRKEAWELEKSKKDKRERSYTVMSKGGSEMTCTVCHERGHNS</sequence>
<dbReference type="PANTHER" id="PTHR31973:SF187">
    <property type="entry name" value="MUTATOR TRANSPOSASE MUDRA PROTEIN"/>
    <property type="match status" value="1"/>
</dbReference>
<keyword evidence="3" id="KW-0862">Zinc</keyword>
<dbReference type="PROSITE" id="PS50966">
    <property type="entry name" value="ZF_SWIM"/>
    <property type="match status" value="1"/>
</dbReference>
<dbReference type="Pfam" id="PF04434">
    <property type="entry name" value="SWIM"/>
    <property type="match status" value="1"/>
</dbReference>